<dbReference type="PANTHER" id="PTHR38409">
    <property type="entry name" value="MDM10-COMPLEMENTING PROTEIN 1"/>
    <property type="match status" value="1"/>
</dbReference>
<feature type="domain" description="Mitochondrial adapter protein MCP1 transmembrane" evidence="3">
    <location>
        <begin position="216"/>
        <end position="339"/>
    </location>
</feature>
<keyword evidence="5" id="KW-1185">Reference proteome</keyword>
<keyword evidence="2" id="KW-0472">Membrane</keyword>
<dbReference type="InterPro" id="IPR012472">
    <property type="entry name" value="MCP1_TM"/>
</dbReference>
<evidence type="ECO:0000313" key="4">
    <source>
        <dbReference type="EMBL" id="KAL1863058.1"/>
    </source>
</evidence>
<protein>
    <recommendedName>
        <fullName evidence="3">Mitochondrial adapter protein MCP1 transmembrane domain-containing protein</fullName>
    </recommendedName>
</protein>
<accession>A0ABR3WJA2</accession>
<proteinExistence type="predicted"/>
<organism evidence="4 5">
    <name type="scientific">Diaporthe australafricana</name>
    <dbReference type="NCBI Taxonomy" id="127596"/>
    <lineage>
        <taxon>Eukaryota</taxon>
        <taxon>Fungi</taxon>
        <taxon>Dikarya</taxon>
        <taxon>Ascomycota</taxon>
        <taxon>Pezizomycotina</taxon>
        <taxon>Sordariomycetes</taxon>
        <taxon>Sordariomycetidae</taxon>
        <taxon>Diaporthales</taxon>
        <taxon>Diaporthaceae</taxon>
        <taxon>Diaporthe</taxon>
    </lineage>
</organism>
<keyword evidence="2" id="KW-1133">Transmembrane helix</keyword>
<dbReference type="InterPro" id="IPR039960">
    <property type="entry name" value="MCP1"/>
</dbReference>
<evidence type="ECO:0000313" key="5">
    <source>
        <dbReference type="Proteomes" id="UP001583177"/>
    </source>
</evidence>
<dbReference type="Proteomes" id="UP001583177">
    <property type="component" value="Unassembled WGS sequence"/>
</dbReference>
<evidence type="ECO:0000256" key="2">
    <source>
        <dbReference type="SAM" id="Phobius"/>
    </source>
</evidence>
<feature type="transmembrane region" description="Helical" evidence="2">
    <location>
        <begin position="98"/>
        <end position="118"/>
    </location>
</feature>
<feature type="region of interest" description="Disordered" evidence="1">
    <location>
        <begin position="1"/>
        <end position="75"/>
    </location>
</feature>
<feature type="transmembrane region" description="Helical" evidence="2">
    <location>
        <begin position="312"/>
        <end position="336"/>
    </location>
</feature>
<dbReference type="PANTHER" id="PTHR38409:SF1">
    <property type="entry name" value="MITOCHONDRIAL ADAPTER PROTEIN MCP1"/>
    <property type="match status" value="1"/>
</dbReference>
<name>A0ABR3WJA2_9PEZI</name>
<dbReference type="Pfam" id="PF07950">
    <property type="entry name" value="MCP1_TM"/>
    <property type="match status" value="1"/>
</dbReference>
<feature type="region of interest" description="Disordered" evidence="1">
    <location>
        <begin position="173"/>
        <end position="200"/>
    </location>
</feature>
<feature type="compositionally biased region" description="Low complexity" evidence="1">
    <location>
        <begin position="181"/>
        <end position="199"/>
    </location>
</feature>
<reference evidence="4 5" key="1">
    <citation type="journal article" date="2024" name="IMA Fungus">
        <title>IMA Genome - F19 : A genome assembly and annotation guide to empower mycologists, including annotated draft genome sequences of Ceratocystis pirilliformis, Diaporthe australafricana, Fusarium ophioides, Paecilomyces lecythidis, and Sporothrix stenoceras.</title>
        <authorList>
            <person name="Aylward J."/>
            <person name="Wilson A.M."/>
            <person name="Visagie C.M."/>
            <person name="Spraker J."/>
            <person name="Barnes I."/>
            <person name="Buitendag C."/>
            <person name="Ceriani C."/>
            <person name="Del Mar Angel L."/>
            <person name="du Plessis D."/>
            <person name="Fuchs T."/>
            <person name="Gasser K."/>
            <person name="Kramer D."/>
            <person name="Li W."/>
            <person name="Munsamy K."/>
            <person name="Piso A."/>
            <person name="Price J.L."/>
            <person name="Sonnekus B."/>
            <person name="Thomas C."/>
            <person name="van der Nest A."/>
            <person name="van Dijk A."/>
            <person name="van Heerden A."/>
            <person name="van Vuuren N."/>
            <person name="Yilmaz N."/>
            <person name="Duong T.A."/>
            <person name="van der Merwe N.A."/>
            <person name="Wingfield M.J."/>
            <person name="Wingfield B.D."/>
        </authorList>
    </citation>
    <scope>NUCLEOTIDE SEQUENCE [LARGE SCALE GENOMIC DNA]</scope>
    <source>
        <strain evidence="4 5">CMW 18300</strain>
    </source>
</reference>
<feature type="transmembrane region" description="Helical" evidence="2">
    <location>
        <begin position="143"/>
        <end position="162"/>
    </location>
</feature>
<feature type="compositionally biased region" description="Polar residues" evidence="1">
    <location>
        <begin position="1"/>
        <end position="17"/>
    </location>
</feature>
<sequence length="362" mass="38737">MDSRSLRATASQETLISLMQLEPQPMPDTDKDLPPLPEESSDGTRTEADTEKDATRSIGYSETSGGGKGHARTSSLGLSGSGHGSIYYLTRIQRYSTYALSIFTGLHIANTSIIPLITRSVPASEGYLLLAREIYQTPMTEPLFVALPIAAHIASGIALRLVRRSQNLKRYGGATPAVLPTRSSTGRTTTSSSSSSTHSAWPPLTWVSVSGYGFAVFLAAHAAVNRLVPLRVEGDSSNIGLAYVAHGFAAHPATSYAAYAGLLAFGCGHMVWGWAKWIGLAQLAGWRADIKTVGTTRDRNEDVRRRKRRRRIWLWVNGTAVAATAVWAAGGLGVVARGGRADGWVGKVYDELFAAIGLGHAQ</sequence>
<gene>
    <name evidence="4" type="ORF">Daus18300_008214</name>
</gene>
<feature type="compositionally biased region" description="Basic and acidic residues" evidence="1">
    <location>
        <begin position="42"/>
        <end position="55"/>
    </location>
</feature>
<evidence type="ECO:0000256" key="1">
    <source>
        <dbReference type="SAM" id="MobiDB-lite"/>
    </source>
</evidence>
<dbReference type="EMBL" id="JAWRVE010000075">
    <property type="protein sequence ID" value="KAL1863058.1"/>
    <property type="molecule type" value="Genomic_DNA"/>
</dbReference>
<keyword evidence="2" id="KW-0812">Transmembrane</keyword>
<evidence type="ECO:0000259" key="3">
    <source>
        <dbReference type="Pfam" id="PF07950"/>
    </source>
</evidence>
<comment type="caution">
    <text evidence="4">The sequence shown here is derived from an EMBL/GenBank/DDBJ whole genome shotgun (WGS) entry which is preliminary data.</text>
</comment>